<dbReference type="GO" id="GO:0003677">
    <property type="term" value="F:DNA binding"/>
    <property type="evidence" value="ECO:0007669"/>
    <property type="project" value="UniProtKB-KW"/>
</dbReference>
<dbReference type="InterPro" id="IPR035965">
    <property type="entry name" value="PAS-like_dom_sf"/>
</dbReference>
<dbReference type="EMBL" id="CP049616">
    <property type="protein sequence ID" value="QII43925.1"/>
    <property type="molecule type" value="Genomic_DNA"/>
</dbReference>
<dbReference type="InterPro" id="IPR027417">
    <property type="entry name" value="P-loop_NTPase"/>
</dbReference>
<accession>A0A6G7IZE3</accession>
<dbReference type="InterPro" id="IPR025944">
    <property type="entry name" value="Sigma_54_int_dom_CS"/>
</dbReference>
<dbReference type="GO" id="GO:0005524">
    <property type="term" value="F:ATP binding"/>
    <property type="evidence" value="ECO:0007669"/>
    <property type="project" value="UniProtKB-KW"/>
</dbReference>
<dbReference type="InterPro" id="IPR003593">
    <property type="entry name" value="AAA+_ATPase"/>
</dbReference>
<dbReference type="RefSeq" id="WP_166247586.1">
    <property type="nucleotide sequence ID" value="NZ_CP049616.1"/>
</dbReference>
<dbReference type="CDD" id="cd00009">
    <property type="entry name" value="AAA"/>
    <property type="match status" value="1"/>
</dbReference>
<dbReference type="PANTHER" id="PTHR32071:SF117">
    <property type="entry name" value="PTS-DEPENDENT DIHYDROXYACETONE KINASE OPERON REGULATORY PROTEIN-RELATED"/>
    <property type="match status" value="1"/>
</dbReference>
<evidence type="ECO:0000259" key="6">
    <source>
        <dbReference type="PROSITE" id="PS50045"/>
    </source>
</evidence>
<evidence type="ECO:0000256" key="4">
    <source>
        <dbReference type="ARBA" id="ARBA00023125"/>
    </source>
</evidence>
<dbReference type="GO" id="GO:0006355">
    <property type="term" value="P:regulation of DNA-templated transcription"/>
    <property type="evidence" value="ECO:0007669"/>
    <property type="project" value="InterPro"/>
</dbReference>
<dbReference type="Gene3D" id="1.10.10.60">
    <property type="entry name" value="Homeodomain-like"/>
    <property type="match status" value="1"/>
</dbReference>
<organism evidence="8 9">
    <name type="scientific">Flagellimonas oceani</name>
    <dbReference type="NCBI Taxonomy" id="2698672"/>
    <lineage>
        <taxon>Bacteria</taxon>
        <taxon>Pseudomonadati</taxon>
        <taxon>Bacteroidota</taxon>
        <taxon>Flavobacteriia</taxon>
        <taxon>Flavobacteriales</taxon>
        <taxon>Flavobacteriaceae</taxon>
        <taxon>Flagellimonas</taxon>
    </lineage>
</organism>
<dbReference type="PROSITE" id="PS50112">
    <property type="entry name" value="PAS"/>
    <property type="match status" value="1"/>
</dbReference>
<dbReference type="PROSITE" id="PS50045">
    <property type="entry name" value="SIGMA54_INTERACT_4"/>
    <property type="match status" value="1"/>
</dbReference>
<evidence type="ECO:0000256" key="3">
    <source>
        <dbReference type="ARBA" id="ARBA00023015"/>
    </source>
</evidence>
<dbReference type="AlphaFoldDB" id="A0A6G7IZE3"/>
<dbReference type="Gene3D" id="3.30.450.20">
    <property type="entry name" value="PAS domain"/>
    <property type="match status" value="2"/>
</dbReference>
<dbReference type="FunFam" id="3.40.50.300:FF:000006">
    <property type="entry name" value="DNA-binding transcriptional regulator NtrC"/>
    <property type="match status" value="1"/>
</dbReference>
<evidence type="ECO:0000256" key="5">
    <source>
        <dbReference type="ARBA" id="ARBA00023163"/>
    </source>
</evidence>
<feature type="domain" description="PAS" evidence="7">
    <location>
        <begin position="241"/>
        <end position="292"/>
    </location>
</feature>
<proteinExistence type="predicted"/>
<evidence type="ECO:0000313" key="8">
    <source>
        <dbReference type="EMBL" id="QII43925.1"/>
    </source>
</evidence>
<dbReference type="PANTHER" id="PTHR32071">
    <property type="entry name" value="TRANSCRIPTIONAL REGULATORY PROTEIN"/>
    <property type="match status" value="1"/>
</dbReference>
<keyword evidence="9" id="KW-1185">Reference proteome</keyword>
<evidence type="ECO:0000256" key="1">
    <source>
        <dbReference type="ARBA" id="ARBA00022741"/>
    </source>
</evidence>
<dbReference type="Pfam" id="PF13426">
    <property type="entry name" value="PAS_9"/>
    <property type="match status" value="2"/>
</dbReference>
<dbReference type="InterPro" id="IPR025662">
    <property type="entry name" value="Sigma_54_int_dom_ATP-bd_1"/>
</dbReference>
<sequence>MKDVLDEFQLKAKLMDQLPYEVVWVGPDAKFIYANEKFCNTIGYNSRECGTLSVLDINTTLTPEGWKAHWKEVMEKGSLNFTTVHKTKKGRFYDVEVYVQKFSYNGKNYLCAIAKEITEPNFHKKIIDNTYEIGNIGGWELTLLDGSIMATPCAMEILKVKDLEGLTPPKVIHKFKDSGRYRSLLGGVIRNGTAFDEILETNDSPPRYVRAAAKPILKGNKIYRVFGIYQDITEIKQKDSDLNFHKAVMENARDFIAVFNKEGDVIHCNKSLMKHLGYSQDDMLNQKKIFELDPGASREWWDAHFQEIIDKGSLNFERLLSRADDTQFPIDVTANHLRFNGQDYNCAVGRDITAKKMRDLELHEALQEIKALKERLEIENEYLQEEIGNKINFKSIISSSETYKSVLIQVEQVAPTDTTVLITGESGTGKELLARAIHSNSKRGNRPLIKVNCATLAKELIESELFGHRKGAFTGATAHKEGKFTLADGGTIFLDEIGELPLELQPKLLRVIQEGEFDELGGTKTIKVDVRIIAATNRDLKEMIREGSFREDLFYRLNVFPIHNIPLRARKPDIPILAQYFLEKYSVKAGKAFKRLAPQTLEKLMAYNFPGNIRELENLIERAVIIENGTTLNPGNWLPEQENLSLSNEFKSLEANQREYIIGVLEHTQWRVGGPSGAAKILNVNDKTLFAKMKRLGIEKQISAK</sequence>
<protein>
    <submittedName>
        <fullName evidence="8">Sigma 54-interacting transcriptional regulator</fullName>
    </submittedName>
</protein>
<evidence type="ECO:0000259" key="7">
    <source>
        <dbReference type="PROSITE" id="PS50112"/>
    </source>
</evidence>
<dbReference type="InterPro" id="IPR000014">
    <property type="entry name" value="PAS"/>
</dbReference>
<dbReference type="CDD" id="cd00130">
    <property type="entry name" value="PAS"/>
    <property type="match status" value="1"/>
</dbReference>
<dbReference type="InterPro" id="IPR009057">
    <property type="entry name" value="Homeodomain-like_sf"/>
</dbReference>
<dbReference type="PROSITE" id="PS00675">
    <property type="entry name" value="SIGMA54_INTERACT_1"/>
    <property type="match status" value="1"/>
</dbReference>
<dbReference type="InterPro" id="IPR025943">
    <property type="entry name" value="Sigma_54_int_dom_ATP-bd_2"/>
</dbReference>
<dbReference type="PROSITE" id="PS00688">
    <property type="entry name" value="SIGMA54_INTERACT_3"/>
    <property type="match status" value="1"/>
</dbReference>
<dbReference type="SMART" id="SM00382">
    <property type="entry name" value="AAA"/>
    <property type="match status" value="1"/>
</dbReference>
<keyword evidence="4" id="KW-0238">DNA-binding</keyword>
<evidence type="ECO:0000256" key="2">
    <source>
        <dbReference type="ARBA" id="ARBA00022840"/>
    </source>
</evidence>
<dbReference type="SUPFAM" id="SSF55785">
    <property type="entry name" value="PYP-like sensor domain (PAS domain)"/>
    <property type="match status" value="2"/>
</dbReference>
<dbReference type="SMART" id="SM00091">
    <property type="entry name" value="PAS"/>
    <property type="match status" value="2"/>
</dbReference>
<evidence type="ECO:0000313" key="9">
    <source>
        <dbReference type="Proteomes" id="UP000502928"/>
    </source>
</evidence>
<keyword evidence="1" id="KW-0547">Nucleotide-binding</keyword>
<dbReference type="InterPro" id="IPR002078">
    <property type="entry name" value="Sigma_54_int"/>
</dbReference>
<dbReference type="NCBIfam" id="TIGR00229">
    <property type="entry name" value="sensory_box"/>
    <property type="match status" value="2"/>
</dbReference>
<keyword evidence="5" id="KW-0804">Transcription</keyword>
<name>A0A6G7IZE3_9FLAO</name>
<dbReference type="Gene3D" id="1.10.8.60">
    <property type="match status" value="1"/>
</dbReference>
<dbReference type="PROSITE" id="PS00676">
    <property type="entry name" value="SIGMA54_INTERACT_2"/>
    <property type="match status" value="1"/>
</dbReference>
<dbReference type="InterPro" id="IPR058031">
    <property type="entry name" value="AAA_lid_NorR"/>
</dbReference>
<dbReference type="Pfam" id="PF25601">
    <property type="entry name" value="AAA_lid_14"/>
    <property type="match status" value="1"/>
</dbReference>
<dbReference type="SUPFAM" id="SSF52540">
    <property type="entry name" value="P-loop containing nucleoside triphosphate hydrolases"/>
    <property type="match status" value="1"/>
</dbReference>
<gene>
    <name evidence="8" type="ORF">GVT53_04290</name>
</gene>
<dbReference type="Proteomes" id="UP000502928">
    <property type="component" value="Chromosome"/>
</dbReference>
<dbReference type="Pfam" id="PF00158">
    <property type="entry name" value="Sigma54_activat"/>
    <property type="match status" value="1"/>
</dbReference>
<keyword evidence="3" id="KW-0805">Transcription regulation</keyword>
<keyword evidence="2" id="KW-0067">ATP-binding</keyword>
<dbReference type="Gene3D" id="3.40.50.300">
    <property type="entry name" value="P-loop containing nucleotide triphosphate hydrolases"/>
    <property type="match status" value="1"/>
</dbReference>
<feature type="domain" description="Sigma-54 factor interaction" evidence="6">
    <location>
        <begin position="396"/>
        <end position="625"/>
    </location>
</feature>
<dbReference type="KEGG" id="mut:GVT53_04290"/>
<dbReference type="SUPFAM" id="SSF46689">
    <property type="entry name" value="Homeodomain-like"/>
    <property type="match status" value="1"/>
</dbReference>
<reference evidence="8 9" key="1">
    <citation type="submission" date="2020-02" db="EMBL/GenBank/DDBJ databases">
        <title>Complete genome of Muricauda sp. 501str8.</title>
        <authorList>
            <person name="Dong B."/>
            <person name="Zhu S."/>
            <person name="Yang J."/>
            <person name="Chen J."/>
        </authorList>
    </citation>
    <scope>NUCLEOTIDE SEQUENCE [LARGE SCALE GENOMIC DNA]</scope>
    <source>
        <strain evidence="8 9">501str8</strain>
    </source>
</reference>